<reference evidence="1" key="1">
    <citation type="journal article" date="2023" name="G3 (Bethesda)">
        <title>A reference genome for the long-term kleptoplast-retaining sea slug Elysia crispata morphotype clarki.</title>
        <authorList>
            <person name="Eastman K.E."/>
            <person name="Pendleton A.L."/>
            <person name="Shaikh M.A."/>
            <person name="Suttiyut T."/>
            <person name="Ogas R."/>
            <person name="Tomko P."/>
            <person name="Gavelis G."/>
            <person name="Widhalm J.R."/>
            <person name="Wisecaver J.H."/>
        </authorList>
    </citation>
    <scope>NUCLEOTIDE SEQUENCE</scope>
    <source>
        <strain evidence="1">ECLA1</strain>
    </source>
</reference>
<organism evidence="1 2">
    <name type="scientific">Elysia crispata</name>
    <name type="common">lettuce slug</name>
    <dbReference type="NCBI Taxonomy" id="231223"/>
    <lineage>
        <taxon>Eukaryota</taxon>
        <taxon>Metazoa</taxon>
        <taxon>Spiralia</taxon>
        <taxon>Lophotrochozoa</taxon>
        <taxon>Mollusca</taxon>
        <taxon>Gastropoda</taxon>
        <taxon>Heterobranchia</taxon>
        <taxon>Euthyneura</taxon>
        <taxon>Panpulmonata</taxon>
        <taxon>Sacoglossa</taxon>
        <taxon>Placobranchoidea</taxon>
        <taxon>Plakobranchidae</taxon>
        <taxon>Elysia</taxon>
    </lineage>
</organism>
<gene>
    <name evidence="1" type="ORF">RRG08_037952</name>
</gene>
<dbReference type="EMBL" id="JAWDGP010002177">
    <property type="protein sequence ID" value="KAK3785000.1"/>
    <property type="molecule type" value="Genomic_DNA"/>
</dbReference>
<comment type="caution">
    <text evidence="1">The sequence shown here is derived from an EMBL/GenBank/DDBJ whole genome shotgun (WGS) entry which is preliminary data.</text>
</comment>
<dbReference type="Proteomes" id="UP001283361">
    <property type="component" value="Unassembled WGS sequence"/>
</dbReference>
<name>A0AAE1ABQ4_9GAST</name>
<sequence length="99" mass="11464">MLVLCLAVEDHIRECVNISDVKDRMQESIIISVLKKRHSHDMISNNGQLSLRQSHTNFHTVMNLSLHLHNRLALVQLTRILERICENISYGTLKGIFIF</sequence>
<proteinExistence type="predicted"/>
<protein>
    <submittedName>
        <fullName evidence="1">Uncharacterized protein</fullName>
    </submittedName>
</protein>
<keyword evidence="2" id="KW-1185">Reference proteome</keyword>
<dbReference type="AlphaFoldDB" id="A0AAE1ABQ4"/>
<accession>A0AAE1ABQ4</accession>
<evidence type="ECO:0000313" key="2">
    <source>
        <dbReference type="Proteomes" id="UP001283361"/>
    </source>
</evidence>
<evidence type="ECO:0000313" key="1">
    <source>
        <dbReference type="EMBL" id="KAK3785000.1"/>
    </source>
</evidence>